<dbReference type="SUPFAM" id="SSF53448">
    <property type="entry name" value="Nucleotide-diphospho-sugar transferases"/>
    <property type="match status" value="1"/>
</dbReference>
<dbReference type="InterPro" id="IPR029044">
    <property type="entry name" value="Nucleotide-diphossugar_trans"/>
</dbReference>
<dbReference type="InterPro" id="IPR050587">
    <property type="entry name" value="GNT1/Glycosyltrans_8"/>
</dbReference>
<evidence type="ECO:0000313" key="1">
    <source>
        <dbReference type="EMBL" id="KAK5992282.1"/>
    </source>
</evidence>
<proteinExistence type="predicted"/>
<organism evidence="1 2">
    <name type="scientific">Cladobotryum mycophilum</name>
    <dbReference type="NCBI Taxonomy" id="491253"/>
    <lineage>
        <taxon>Eukaryota</taxon>
        <taxon>Fungi</taxon>
        <taxon>Dikarya</taxon>
        <taxon>Ascomycota</taxon>
        <taxon>Pezizomycotina</taxon>
        <taxon>Sordariomycetes</taxon>
        <taxon>Hypocreomycetidae</taxon>
        <taxon>Hypocreales</taxon>
        <taxon>Hypocreaceae</taxon>
        <taxon>Cladobotryum</taxon>
    </lineage>
</organism>
<dbReference type="Gene3D" id="3.90.550.10">
    <property type="entry name" value="Spore Coat Polysaccharide Biosynthesis Protein SpsA, Chain A"/>
    <property type="match status" value="1"/>
</dbReference>
<dbReference type="Pfam" id="PF01501">
    <property type="entry name" value="Glyco_transf_8"/>
    <property type="match status" value="1"/>
</dbReference>
<accession>A0ABR0SK93</accession>
<dbReference type="Proteomes" id="UP001338125">
    <property type="component" value="Unassembled WGS sequence"/>
</dbReference>
<comment type="caution">
    <text evidence="1">The sequence shown here is derived from an EMBL/GenBank/DDBJ whole genome shotgun (WGS) entry which is preliminary data.</text>
</comment>
<name>A0ABR0SK93_9HYPO</name>
<gene>
    <name evidence="1" type="ORF">PT974_05683</name>
</gene>
<dbReference type="PANTHER" id="PTHR11183">
    <property type="entry name" value="GLYCOGENIN SUBFAMILY MEMBER"/>
    <property type="match status" value="1"/>
</dbReference>
<reference evidence="1 2" key="1">
    <citation type="submission" date="2024-01" db="EMBL/GenBank/DDBJ databases">
        <title>Complete genome of Cladobotryum mycophilum ATHUM6906.</title>
        <authorList>
            <person name="Christinaki A.C."/>
            <person name="Myridakis A.I."/>
            <person name="Kouvelis V.N."/>
        </authorList>
    </citation>
    <scope>NUCLEOTIDE SEQUENCE [LARGE SCALE GENOMIC DNA]</scope>
    <source>
        <strain evidence="1 2">ATHUM6906</strain>
    </source>
</reference>
<sequence>MAFDQRAADSDKIWASLITNLNYLPGLLTLHHSLQTVKTEFPFVALYTESFPESGRKALAARNIPSQLVPHLQPSSSRDYSKSDPRFNDTWTKLVVFSLTGYSRVVLLDSDMLLRDNMDELMGVYLDTPEKAASDPKSPRVLAASHACVCNPLKKPHYPAEWIPSNCAFTSQHEDPEDARITGANPEHLPYNGGLNSGLLIVQPSVPLYGQIIDYMEAHASEFVFPDQDLLSNLFHKRWLALPYTVNALKTLRWKGVHHTIWRDDWIRNIHYILSPKPWDEINENGEWTGTEETHKWWIDANNERKAGEKAKGIEDGF</sequence>
<protein>
    <submittedName>
        <fullName evidence="1">Galactinol synthase 1-like protein</fullName>
    </submittedName>
</protein>
<dbReference type="EMBL" id="JAVFKD010000012">
    <property type="protein sequence ID" value="KAK5992282.1"/>
    <property type="molecule type" value="Genomic_DNA"/>
</dbReference>
<keyword evidence="2" id="KW-1185">Reference proteome</keyword>
<evidence type="ECO:0000313" key="2">
    <source>
        <dbReference type="Proteomes" id="UP001338125"/>
    </source>
</evidence>
<dbReference type="InterPro" id="IPR002495">
    <property type="entry name" value="Glyco_trans_8"/>
</dbReference>